<proteinExistence type="predicted"/>
<evidence type="ECO:0000256" key="1">
    <source>
        <dbReference type="SAM" id="SignalP"/>
    </source>
</evidence>
<organism evidence="2 3">
    <name type="scientific">Salipiger bermudensis (strain DSM 26914 / JCM 13377 / KCTC 12554 / HTCC2601)</name>
    <name type="common">Pelagibaca bermudensis</name>
    <dbReference type="NCBI Taxonomy" id="314265"/>
    <lineage>
        <taxon>Bacteria</taxon>
        <taxon>Pseudomonadati</taxon>
        <taxon>Pseudomonadota</taxon>
        <taxon>Alphaproteobacteria</taxon>
        <taxon>Rhodobacterales</taxon>
        <taxon>Roseobacteraceae</taxon>
        <taxon>Salipiger</taxon>
    </lineage>
</organism>
<dbReference type="HOGENOM" id="CLU_2168560_0_0_5"/>
<feature type="chain" id="PRO_5004172132" evidence="1">
    <location>
        <begin position="25"/>
        <end position="110"/>
    </location>
</feature>
<sequence>MRLFILLVLTGCLAVLALPGAAMAHGATGEAEMVHMAGCPECPDVSEAADGPASGARQDCPHLTGCAAMVLMETAVVLPLRRAPQPRYRLPGSWRIVGTPMPTDLPPPRG</sequence>
<gene>
    <name evidence="2" type="ORF">R2601_15662</name>
</gene>
<evidence type="ECO:0000313" key="2">
    <source>
        <dbReference type="EMBL" id="EAU46482.1"/>
    </source>
</evidence>
<dbReference type="RefSeq" id="WP_007796192.1">
    <property type="nucleotide sequence ID" value="NZ_DS022276.1"/>
</dbReference>
<accession>Q0FQG9</accession>
<feature type="signal peptide" evidence="1">
    <location>
        <begin position="1"/>
        <end position="24"/>
    </location>
</feature>
<reference evidence="2 3" key="1">
    <citation type="journal article" date="2010" name="J. Bacteriol.">
        <title>Genome sequences of Pelagibaca bermudensis HTCC2601T and Maritimibacter alkaliphilus HTCC2654T, the type strains of two marine Roseobacter genera.</title>
        <authorList>
            <person name="Thrash J.C."/>
            <person name="Cho J.C."/>
            <person name="Ferriera S."/>
            <person name="Johnson J."/>
            <person name="Vergin K.L."/>
            <person name="Giovannoni S.J."/>
        </authorList>
    </citation>
    <scope>NUCLEOTIDE SEQUENCE [LARGE SCALE GENOMIC DNA]</scope>
    <source>
        <strain evidence="3">DSM 26914 / JCM 13377 / KCTC 12554 / HTCC2601</strain>
    </source>
</reference>
<keyword evidence="3" id="KW-1185">Reference proteome</keyword>
<name>Q0FQG9_SALBH</name>
<dbReference type="AlphaFoldDB" id="Q0FQG9"/>
<dbReference type="Proteomes" id="UP000006230">
    <property type="component" value="Unassembled WGS sequence"/>
</dbReference>
<dbReference type="STRING" id="314265.R2601_15662"/>
<comment type="caution">
    <text evidence="2">The sequence shown here is derived from an EMBL/GenBank/DDBJ whole genome shotgun (WGS) entry which is preliminary data.</text>
</comment>
<dbReference type="OrthoDB" id="7875293at2"/>
<protein>
    <submittedName>
        <fullName evidence="2">Uncharacterized protein</fullName>
    </submittedName>
</protein>
<keyword evidence="1" id="KW-0732">Signal</keyword>
<evidence type="ECO:0000313" key="3">
    <source>
        <dbReference type="Proteomes" id="UP000006230"/>
    </source>
</evidence>
<dbReference type="EMBL" id="AATQ01000014">
    <property type="protein sequence ID" value="EAU46482.1"/>
    <property type="molecule type" value="Genomic_DNA"/>
</dbReference>